<dbReference type="InterPro" id="IPR020578">
    <property type="entry name" value="Aminotrans_V_PyrdxlP_BS"/>
</dbReference>
<dbReference type="InterPro" id="IPR015424">
    <property type="entry name" value="PyrdxlP-dep_Trfase"/>
</dbReference>
<evidence type="ECO:0000256" key="8">
    <source>
        <dbReference type="PIRSR" id="PIRSR000524-50"/>
    </source>
</evidence>
<evidence type="ECO:0000256" key="1">
    <source>
        <dbReference type="ARBA" id="ARBA00001933"/>
    </source>
</evidence>
<evidence type="ECO:0000256" key="9">
    <source>
        <dbReference type="RuleBase" id="RU004075"/>
    </source>
</evidence>
<gene>
    <name evidence="12" type="ORF">FVE85_9212</name>
</gene>
<evidence type="ECO:0000256" key="10">
    <source>
        <dbReference type="RuleBase" id="RU004504"/>
    </source>
</evidence>
<keyword evidence="4 12" id="KW-0032">Aminotransferase</keyword>
<dbReference type="SUPFAM" id="SSF53383">
    <property type="entry name" value="PLP-dependent transferases"/>
    <property type="match status" value="1"/>
</dbReference>
<keyword evidence="5 12" id="KW-0808">Transferase</keyword>
<dbReference type="PANTHER" id="PTHR21152">
    <property type="entry name" value="AMINOTRANSFERASE CLASS V"/>
    <property type="match status" value="1"/>
</dbReference>
<evidence type="ECO:0000256" key="2">
    <source>
        <dbReference type="ARBA" id="ARBA00009236"/>
    </source>
</evidence>
<dbReference type="GO" id="GO:0005777">
    <property type="term" value="C:peroxisome"/>
    <property type="evidence" value="ECO:0007669"/>
    <property type="project" value="TreeGrafter"/>
</dbReference>
<accession>A0A5J4YPQ1</accession>
<dbReference type="PIRSF" id="PIRSF000524">
    <property type="entry name" value="SPT"/>
    <property type="match status" value="1"/>
</dbReference>
<dbReference type="FunFam" id="3.40.640.10:FF:000054">
    <property type="entry name" value="Serine--glyoxylate aminotransferase"/>
    <property type="match status" value="1"/>
</dbReference>
<dbReference type="InterPro" id="IPR015421">
    <property type="entry name" value="PyrdxlP-dep_Trfase_major"/>
</dbReference>
<dbReference type="InterPro" id="IPR024169">
    <property type="entry name" value="SP_NH2Trfase/AEP_transaminase"/>
</dbReference>
<dbReference type="EC" id="2.6.1.44" evidence="3"/>
<feature type="binding site" evidence="7">
    <location>
        <position position="355"/>
    </location>
    <ligand>
        <name>substrate</name>
    </ligand>
</feature>
<dbReference type="GO" id="GO:0008453">
    <property type="term" value="F:alanine-glyoxylate transaminase activity"/>
    <property type="evidence" value="ECO:0007669"/>
    <property type="project" value="UniProtKB-EC"/>
</dbReference>
<organism evidence="12 13">
    <name type="scientific">Porphyridium purpureum</name>
    <name type="common">Red alga</name>
    <name type="synonym">Porphyridium cruentum</name>
    <dbReference type="NCBI Taxonomy" id="35688"/>
    <lineage>
        <taxon>Eukaryota</taxon>
        <taxon>Rhodophyta</taxon>
        <taxon>Bangiophyceae</taxon>
        <taxon>Porphyridiales</taxon>
        <taxon>Porphyridiaceae</taxon>
        <taxon>Porphyridium</taxon>
    </lineage>
</organism>
<sequence length="415" mass="45926">MRLREKMAVPHGRNFLMVPGPSHVPDRILRAMHRQSVDHRSLDFPKITHSVLKDLKEFFQTKEGTCFVFPATGTGAWESCLSNTLNQGDKIISVRMGQFSHLWIDMMHRFGLDVLELDVEWGDGLPYDQIAALLRNDTRHEIKAVAVVQNETTTGVYTNIPKVRQLLNQLNHPALLFVDGVSSIGSLEFKMDEWQVDVAVTGSQKGLSLPAGLGLVCARPKALALGMDKPKSSNLPSVFFSWKDMVDQNQLGYFPYTPSVPLLWGLREALDMFVVEEGIQNVWARHHRFAEGVRRAVAAWGLRPIANKPEEYSDTVTTVLCPEGIDAQKIVATAYQKYNLSLGGGLMKLRGRVFRIGTLGDINELIILGTLAGTEMAMRDVGMPIKLGSGVAAAAEYFQQTAIPTRGLSGTQAKI</sequence>
<evidence type="ECO:0000256" key="6">
    <source>
        <dbReference type="ARBA" id="ARBA00022898"/>
    </source>
</evidence>
<feature type="domain" description="Aminotransferase class V" evidence="11">
    <location>
        <begin position="32"/>
        <end position="331"/>
    </location>
</feature>
<proteinExistence type="inferred from homology"/>
<dbReference type="Gene3D" id="3.40.640.10">
    <property type="entry name" value="Type I PLP-dependent aspartate aminotransferase-like (Major domain)"/>
    <property type="match status" value="1"/>
</dbReference>
<dbReference type="Pfam" id="PF00266">
    <property type="entry name" value="Aminotran_5"/>
    <property type="match status" value="1"/>
</dbReference>
<reference evidence="13" key="1">
    <citation type="journal article" date="2019" name="Nat. Commun.">
        <title>Expansion of phycobilisome linker gene families in mesophilic red algae.</title>
        <authorList>
            <person name="Lee J."/>
            <person name="Kim D."/>
            <person name="Bhattacharya D."/>
            <person name="Yoon H.S."/>
        </authorList>
    </citation>
    <scope>NUCLEOTIDE SEQUENCE [LARGE SCALE GENOMIC DNA]</scope>
    <source>
        <strain evidence="13">CCMP 1328</strain>
    </source>
</reference>
<evidence type="ECO:0000256" key="3">
    <source>
        <dbReference type="ARBA" id="ARBA00013049"/>
    </source>
</evidence>
<evidence type="ECO:0000259" key="11">
    <source>
        <dbReference type="Pfam" id="PF00266"/>
    </source>
</evidence>
<dbReference type="PANTHER" id="PTHR21152:SF24">
    <property type="entry name" value="ALANINE--GLYOXYLATE AMINOTRANSFERASE 1"/>
    <property type="match status" value="1"/>
</dbReference>
<dbReference type="PROSITE" id="PS00595">
    <property type="entry name" value="AA_TRANSFER_CLASS_5"/>
    <property type="match status" value="1"/>
</dbReference>
<comment type="caution">
    <text evidence="12">The sequence shown here is derived from an EMBL/GenBank/DDBJ whole genome shotgun (WGS) entry which is preliminary data.</text>
</comment>
<comment type="similarity">
    <text evidence="2 9">Belongs to the class-V pyridoxal-phosphate-dependent aminotransferase family.</text>
</comment>
<feature type="modified residue" description="N6-(pyridoxal phosphate)lysine" evidence="8">
    <location>
        <position position="205"/>
    </location>
</feature>
<dbReference type="InterPro" id="IPR015422">
    <property type="entry name" value="PyrdxlP-dep_Trfase_small"/>
</dbReference>
<evidence type="ECO:0000256" key="4">
    <source>
        <dbReference type="ARBA" id="ARBA00022576"/>
    </source>
</evidence>
<name>A0A5J4YPQ1_PORPP</name>
<evidence type="ECO:0000313" key="12">
    <source>
        <dbReference type="EMBL" id="KAA8492940.1"/>
    </source>
</evidence>
<dbReference type="GO" id="GO:0019265">
    <property type="term" value="P:glycine biosynthetic process, by transamination of glyoxylate"/>
    <property type="evidence" value="ECO:0007669"/>
    <property type="project" value="TreeGrafter"/>
</dbReference>
<keyword evidence="13" id="KW-1185">Reference proteome</keyword>
<evidence type="ECO:0000256" key="7">
    <source>
        <dbReference type="PIRSR" id="PIRSR000524-1"/>
    </source>
</evidence>
<dbReference type="Gene3D" id="3.90.1150.10">
    <property type="entry name" value="Aspartate Aminotransferase, domain 1"/>
    <property type="match status" value="1"/>
</dbReference>
<dbReference type="AlphaFoldDB" id="A0A5J4YPQ1"/>
<dbReference type="EMBL" id="VRMN01000008">
    <property type="protein sequence ID" value="KAA8492940.1"/>
    <property type="molecule type" value="Genomic_DNA"/>
</dbReference>
<protein>
    <recommendedName>
        <fullName evidence="3">alanine--glyoxylate transaminase</fullName>
        <ecNumber evidence="3">2.6.1.44</ecNumber>
    </recommendedName>
</protein>
<evidence type="ECO:0000313" key="13">
    <source>
        <dbReference type="Proteomes" id="UP000324585"/>
    </source>
</evidence>
<evidence type="ECO:0000256" key="5">
    <source>
        <dbReference type="ARBA" id="ARBA00022679"/>
    </source>
</evidence>
<dbReference type="GO" id="GO:0004760">
    <property type="term" value="F:L-serine-pyruvate transaminase activity"/>
    <property type="evidence" value="ECO:0007669"/>
    <property type="project" value="TreeGrafter"/>
</dbReference>
<dbReference type="FunFam" id="3.90.1150.10:FF:000031">
    <property type="entry name" value="Serine--glyoxylate aminotransferase"/>
    <property type="match status" value="1"/>
</dbReference>
<dbReference type="OMA" id="MFSHRWI"/>
<comment type="cofactor">
    <cofactor evidence="1 8 10">
        <name>pyridoxal 5'-phosphate</name>
        <dbReference type="ChEBI" id="CHEBI:597326"/>
    </cofactor>
</comment>
<keyword evidence="6 8" id="KW-0663">Pyridoxal phosphate</keyword>
<dbReference type="InterPro" id="IPR000192">
    <property type="entry name" value="Aminotrans_V_dom"/>
</dbReference>
<dbReference type="Proteomes" id="UP000324585">
    <property type="component" value="Unassembled WGS sequence"/>
</dbReference>
<dbReference type="OrthoDB" id="7403325at2759"/>